<keyword evidence="3" id="KW-1185">Reference proteome</keyword>
<dbReference type="Proteomes" id="UP000250235">
    <property type="component" value="Unassembled WGS sequence"/>
</dbReference>
<reference evidence="2 3" key="1">
    <citation type="journal article" date="2015" name="Proc. Natl. Acad. Sci. U.S.A.">
        <title>The resurrection genome of Boea hygrometrica: A blueprint for survival of dehydration.</title>
        <authorList>
            <person name="Xiao L."/>
            <person name="Yang G."/>
            <person name="Zhang L."/>
            <person name="Yang X."/>
            <person name="Zhao S."/>
            <person name="Ji Z."/>
            <person name="Zhou Q."/>
            <person name="Hu M."/>
            <person name="Wang Y."/>
            <person name="Chen M."/>
            <person name="Xu Y."/>
            <person name="Jin H."/>
            <person name="Xiao X."/>
            <person name="Hu G."/>
            <person name="Bao F."/>
            <person name="Hu Y."/>
            <person name="Wan P."/>
            <person name="Li L."/>
            <person name="Deng X."/>
            <person name="Kuang T."/>
            <person name="Xiang C."/>
            <person name="Zhu J.K."/>
            <person name="Oliver M.J."/>
            <person name="He Y."/>
        </authorList>
    </citation>
    <scope>NUCLEOTIDE SEQUENCE [LARGE SCALE GENOMIC DNA]</scope>
    <source>
        <strain evidence="3">cv. XS01</strain>
    </source>
</reference>
<dbReference type="EMBL" id="KV005661">
    <property type="protein sequence ID" value="KZV33849.1"/>
    <property type="molecule type" value="Genomic_DNA"/>
</dbReference>
<keyword evidence="1" id="KW-0472">Membrane</keyword>
<organism evidence="2 3">
    <name type="scientific">Dorcoceras hygrometricum</name>
    <dbReference type="NCBI Taxonomy" id="472368"/>
    <lineage>
        <taxon>Eukaryota</taxon>
        <taxon>Viridiplantae</taxon>
        <taxon>Streptophyta</taxon>
        <taxon>Embryophyta</taxon>
        <taxon>Tracheophyta</taxon>
        <taxon>Spermatophyta</taxon>
        <taxon>Magnoliopsida</taxon>
        <taxon>eudicotyledons</taxon>
        <taxon>Gunneridae</taxon>
        <taxon>Pentapetalae</taxon>
        <taxon>asterids</taxon>
        <taxon>lamiids</taxon>
        <taxon>Lamiales</taxon>
        <taxon>Gesneriaceae</taxon>
        <taxon>Didymocarpoideae</taxon>
        <taxon>Trichosporeae</taxon>
        <taxon>Loxocarpinae</taxon>
        <taxon>Dorcoceras</taxon>
    </lineage>
</organism>
<feature type="transmembrane region" description="Helical" evidence="1">
    <location>
        <begin position="41"/>
        <end position="63"/>
    </location>
</feature>
<evidence type="ECO:0000313" key="2">
    <source>
        <dbReference type="EMBL" id="KZV33849.1"/>
    </source>
</evidence>
<dbReference type="AlphaFoldDB" id="A0A2Z7BKF6"/>
<evidence type="ECO:0000256" key="1">
    <source>
        <dbReference type="SAM" id="Phobius"/>
    </source>
</evidence>
<protein>
    <submittedName>
        <fullName evidence="2">DNA/RNA polymerase superfamily protein</fullName>
    </submittedName>
</protein>
<sequence>MGVLSSYKATVDCFHGVVRFFPDTGERWDFYCMDSRSKIPLVSAMEMFSLLSLGNAGFMIYALDS</sequence>
<gene>
    <name evidence="2" type="ORF">F511_22999</name>
</gene>
<dbReference type="OrthoDB" id="1751327at2759"/>
<keyword evidence="1" id="KW-1133">Transmembrane helix</keyword>
<keyword evidence="1" id="KW-0812">Transmembrane</keyword>
<accession>A0A2Z7BKF6</accession>
<name>A0A2Z7BKF6_9LAMI</name>
<evidence type="ECO:0000313" key="3">
    <source>
        <dbReference type="Proteomes" id="UP000250235"/>
    </source>
</evidence>
<proteinExistence type="predicted"/>